<dbReference type="AlphaFoldDB" id="A0A8J3J9M9"/>
<organism evidence="1 2">
    <name type="scientific">Actinocatenispora rupis</name>
    <dbReference type="NCBI Taxonomy" id="519421"/>
    <lineage>
        <taxon>Bacteria</taxon>
        <taxon>Bacillati</taxon>
        <taxon>Actinomycetota</taxon>
        <taxon>Actinomycetes</taxon>
        <taxon>Micromonosporales</taxon>
        <taxon>Micromonosporaceae</taxon>
        <taxon>Actinocatenispora</taxon>
    </lineage>
</organism>
<proteinExistence type="predicted"/>
<evidence type="ECO:0000313" key="1">
    <source>
        <dbReference type="EMBL" id="GID12672.1"/>
    </source>
</evidence>
<gene>
    <name evidence="1" type="ORF">Aru02nite_35610</name>
</gene>
<evidence type="ECO:0000313" key="2">
    <source>
        <dbReference type="Proteomes" id="UP000612808"/>
    </source>
</evidence>
<name>A0A8J3J9M9_9ACTN</name>
<comment type="caution">
    <text evidence="1">The sequence shown here is derived from an EMBL/GenBank/DDBJ whole genome shotgun (WGS) entry which is preliminary data.</text>
</comment>
<dbReference type="Proteomes" id="UP000612808">
    <property type="component" value="Unassembled WGS sequence"/>
</dbReference>
<dbReference type="RefSeq" id="WP_203658852.1">
    <property type="nucleotide sequence ID" value="NZ_BAAAZM010000024.1"/>
</dbReference>
<dbReference type="EMBL" id="BOMB01000020">
    <property type="protein sequence ID" value="GID12672.1"/>
    <property type="molecule type" value="Genomic_DNA"/>
</dbReference>
<accession>A0A8J3J9M9</accession>
<reference evidence="1" key="1">
    <citation type="submission" date="2021-01" db="EMBL/GenBank/DDBJ databases">
        <title>Whole genome shotgun sequence of Actinocatenispora rupis NBRC 107355.</title>
        <authorList>
            <person name="Komaki H."/>
            <person name="Tamura T."/>
        </authorList>
    </citation>
    <scope>NUCLEOTIDE SEQUENCE</scope>
    <source>
        <strain evidence="1">NBRC 107355</strain>
    </source>
</reference>
<protein>
    <submittedName>
        <fullName evidence="1">Uncharacterized protein</fullName>
    </submittedName>
</protein>
<keyword evidence="2" id="KW-1185">Reference proteome</keyword>
<sequence length="57" mass="5785">MATWLEADGNGDILGLYDQGLAAVRARRPAADVVPVPVRSGPRAVARSLPSSASPAG</sequence>